<dbReference type="EMBL" id="JACRTL010000002">
    <property type="protein sequence ID" value="MBC8610560.1"/>
    <property type="molecule type" value="Genomic_DNA"/>
</dbReference>
<dbReference type="RefSeq" id="WP_154825481.1">
    <property type="nucleotide sequence ID" value="NZ_JACRTL010000002.1"/>
</dbReference>
<feature type="domain" description="Mannose-6-phosphate isomerase cupin" evidence="8">
    <location>
        <begin position="245"/>
        <end position="319"/>
    </location>
</feature>
<dbReference type="InterPro" id="IPR049071">
    <property type="entry name" value="MPI_cupin_dom"/>
</dbReference>
<dbReference type="CDD" id="cd07010">
    <property type="entry name" value="cupin_PMI_type_I_N_bac"/>
    <property type="match status" value="1"/>
</dbReference>
<dbReference type="PIRSF" id="PIRSF036894">
    <property type="entry name" value="PMI_Firm_short"/>
    <property type="match status" value="1"/>
</dbReference>
<reference evidence="9" key="1">
    <citation type="submission" date="2020-08" db="EMBL/GenBank/DDBJ databases">
        <title>Genome public.</title>
        <authorList>
            <person name="Liu C."/>
            <person name="Sun Q."/>
        </authorList>
    </citation>
    <scope>NUCLEOTIDE SEQUENCE</scope>
    <source>
        <strain evidence="9">NSJ-15</strain>
    </source>
</reference>
<dbReference type="GO" id="GO:0008270">
    <property type="term" value="F:zinc ion binding"/>
    <property type="evidence" value="ECO:0007669"/>
    <property type="project" value="InterPro"/>
</dbReference>
<comment type="cofactor">
    <cofactor evidence="5">
        <name>Zn(2+)</name>
        <dbReference type="ChEBI" id="CHEBI:29105"/>
    </cofactor>
    <text evidence="5">Binds 1 zinc ion per subunit.</text>
</comment>
<evidence type="ECO:0000256" key="1">
    <source>
        <dbReference type="ARBA" id="ARBA00022723"/>
    </source>
</evidence>
<evidence type="ECO:0000256" key="4">
    <source>
        <dbReference type="ARBA" id="ARBA00030762"/>
    </source>
</evidence>
<organism evidence="9 10">
    <name type="scientific">Massiliimalia timonensis</name>
    <dbReference type="NCBI Taxonomy" id="1987501"/>
    <lineage>
        <taxon>Bacteria</taxon>
        <taxon>Bacillati</taxon>
        <taxon>Bacillota</taxon>
        <taxon>Clostridia</taxon>
        <taxon>Eubacteriales</taxon>
        <taxon>Oscillospiraceae</taxon>
        <taxon>Massiliimalia</taxon>
    </lineage>
</organism>
<dbReference type="GO" id="GO:0005975">
    <property type="term" value="P:carbohydrate metabolic process"/>
    <property type="evidence" value="ECO:0007669"/>
    <property type="project" value="InterPro"/>
</dbReference>
<dbReference type="InterPro" id="IPR051804">
    <property type="entry name" value="Carb_Metab_Reg_Kinase/Isom"/>
</dbReference>
<keyword evidence="1 5" id="KW-0479">Metal-binding</keyword>
<dbReference type="InterPro" id="IPR011051">
    <property type="entry name" value="RmlC_Cupin_sf"/>
</dbReference>
<dbReference type="AlphaFoldDB" id="A0A8J6P751"/>
<dbReference type="SUPFAM" id="SSF51182">
    <property type="entry name" value="RmlC-like cupins"/>
    <property type="match status" value="1"/>
</dbReference>
<dbReference type="InterPro" id="IPR014628">
    <property type="entry name" value="Man6P_isomerase_Firm_short"/>
</dbReference>
<feature type="binding site" evidence="5">
    <location>
        <position position="175"/>
    </location>
    <ligand>
        <name>Zn(2+)</name>
        <dbReference type="ChEBI" id="CHEBI:29105"/>
    </ligand>
</feature>
<dbReference type="Pfam" id="PF20511">
    <property type="entry name" value="PMI_typeI_cat"/>
    <property type="match status" value="1"/>
</dbReference>
<proteinExistence type="predicted"/>
<feature type="active site" evidence="6">
    <location>
        <position position="195"/>
    </location>
</feature>
<dbReference type="Gene3D" id="2.60.120.10">
    <property type="entry name" value="Jelly Rolls"/>
    <property type="match status" value="2"/>
</dbReference>
<evidence type="ECO:0000259" key="7">
    <source>
        <dbReference type="Pfam" id="PF20511"/>
    </source>
</evidence>
<dbReference type="PANTHER" id="PTHR42742:SF3">
    <property type="entry name" value="FRUCTOKINASE"/>
    <property type="match status" value="1"/>
</dbReference>
<dbReference type="Pfam" id="PF21621">
    <property type="entry name" value="MPI_cupin_dom"/>
    <property type="match status" value="1"/>
</dbReference>
<gene>
    <name evidence="9" type="ORF">H8702_05415</name>
</gene>
<evidence type="ECO:0000256" key="6">
    <source>
        <dbReference type="PIRSR" id="PIRSR036894-2"/>
    </source>
</evidence>
<comment type="caution">
    <text evidence="9">The sequence shown here is derived from an EMBL/GenBank/DDBJ whole genome shotgun (WGS) entry which is preliminary data.</text>
</comment>
<evidence type="ECO:0000256" key="2">
    <source>
        <dbReference type="ARBA" id="ARBA00022833"/>
    </source>
</evidence>
<keyword evidence="10" id="KW-1185">Reference proteome</keyword>
<feature type="domain" description="Phosphomannose isomerase type I catalytic" evidence="7">
    <location>
        <begin position="5"/>
        <end position="106"/>
    </location>
</feature>
<feature type="binding site" evidence="5">
    <location>
        <position position="117"/>
    </location>
    <ligand>
        <name>Zn(2+)</name>
        <dbReference type="ChEBI" id="CHEBI:29105"/>
    </ligand>
</feature>
<evidence type="ECO:0000259" key="8">
    <source>
        <dbReference type="Pfam" id="PF21621"/>
    </source>
</evidence>
<keyword evidence="2 5" id="KW-0862">Zinc</keyword>
<dbReference type="GO" id="GO:0004476">
    <property type="term" value="F:mannose-6-phosphate isomerase activity"/>
    <property type="evidence" value="ECO:0007669"/>
    <property type="project" value="InterPro"/>
</dbReference>
<feature type="binding site" evidence="5">
    <location>
        <position position="100"/>
    </location>
    <ligand>
        <name>Zn(2+)</name>
        <dbReference type="ChEBI" id="CHEBI:29105"/>
    </ligand>
</feature>
<name>A0A8J6P751_9FIRM</name>
<dbReference type="InterPro" id="IPR046457">
    <property type="entry name" value="PMI_typeI_cat"/>
</dbReference>
<keyword evidence="9" id="KW-0413">Isomerase</keyword>
<dbReference type="Proteomes" id="UP000632659">
    <property type="component" value="Unassembled WGS sequence"/>
</dbReference>
<evidence type="ECO:0000256" key="3">
    <source>
        <dbReference type="ARBA" id="ARBA00029741"/>
    </source>
</evidence>
<evidence type="ECO:0000313" key="9">
    <source>
        <dbReference type="EMBL" id="MBC8610560.1"/>
    </source>
</evidence>
<accession>A0A8J6P751</accession>
<sequence length="321" mass="36003">MRYPLKLTAPLKDYLWGGQRLKQEYGKQSELPKIAESWELSCHKDGTSVIANGEAAGMLLSDYIEQQGKEILGSNASSFEYFPMLIKLIDAADCLSVQVHPDNEYALRAEGEYGKTEMWYIVDCEEGASLIYGFDREISREEFARRIEENTLLEVVRQVPVHKGDVFFIEAGTLHAIGKGILIAEIQQNSNTTYRVYDFGRVGPDGKPRQLHVEKALEVTSLKPVSRKPEPEGKPEQKRGYTDTLLAHCEYFTVRRLEIEYCAQLMADASSFQSLLVLDGEMELDYGFDSIALFKGDSVLVPADMGEYELTGSGTVLLSSL</sequence>
<dbReference type="PANTHER" id="PTHR42742">
    <property type="entry name" value="TRANSCRIPTIONAL REPRESSOR MPRA"/>
    <property type="match status" value="1"/>
</dbReference>
<evidence type="ECO:0000313" key="10">
    <source>
        <dbReference type="Proteomes" id="UP000632659"/>
    </source>
</evidence>
<evidence type="ECO:0000256" key="5">
    <source>
        <dbReference type="PIRSR" id="PIRSR036894-1"/>
    </source>
</evidence>
<dbReference type="InterPro" id="IPR014710">
    <property type="entry name" value="RmlC-like_jellyroll"/>
</dbReference>
<protein>
    <recommendedName>
        <fullName evidence="3">Phosphohexomutase</fullName>
    </recommendedName>
    <alternativeName>
        <fullName evidence="4">Phosphomannose isomerase</fullName>
    </alternativeName>
</protein>